<evidence type="ECO:0000256" key="6">
    <source>
        <dbReference type="SAM" id="Coils"/>
    </source>
</evidence>
<feature type="region of interest" description="Disordered" evidence="7">
    <location>
        <begin position="224"/>
        <end position="262"/>
    </location>
</feature>
<gene>
    <name evidence="9" type="ORF">BQ4739_LOCUS3517</name>
</gene>
<dbReference type="SUPFAM" id="SSF55120">
    <property type="entry name" value="Pseudouridine synthase"/>
    <property type="match status" value="2"/>
</dbReference>
<dbReference type="PANTHER" id="PTHR11142:SF9">
    <property type="entry name" value="TRNA PSEUDOURIDINE SYNTHASE-RELATED"/>
    <property type="match status" value="1"/>
</dbReference>
<dbReference type="GO" id="GO:0003723">
    <property type="term" value="F:RNA binding"/>
    <property type="evidence" value="ECO:0007669"/>
    <property type="project" value="InterPro"/>
</dbReference>
<evidence type="ECO:0000256" key="4">
    <source>
        <dbReference type="PIRSR" id="PIRSR641708-1"/>
    </source>
</evidence>
<dbReference type="GO" id="GO:0031119">
    <property type="term" value="P:tRNA pseudouridine synthesis"/>
    <property type="evidence" value="ECO:0007669"/>
    <property type="project" value="InterPro"/>
</dbReference>
<evidence type="ECO:0000256" key="2">
    <source>
        <dbReference type="ARBA" id="ARBA00022694"/>
    </source>
</evidence>
<keyword evidence="2" id="KW-0819">tRNA processing</keyword>
<dbReference type="Pfam" id="PF01416">
    <property type="entry name" value="PseudoU_synth_1"/>
    <property type="match status" value="1"/>
</dbReference>
<evidence type="ECO:0000259" key="8">
    <source>
        <dbReference type="Pfam" id="PF01416"/>
    </source>
</evidence>
<keyword evidence="3" id="KW-0413">Isomerase</keyword>
<dbReference type="InterPro" id="IPR020095">
    <property type="entry name" value="PsdUridine_synth_TruA_C"/>
</dbReference>
<keyword evidence="6" id="KW-0175">Coiled coil</keyword>
<dbReference type="FunFam" id="3.30.70.580:FF:000029">
    <property type="entry name" value="tRNA pseudouridine synthase"/>
    <property type="match status" value="1"/>
</dbReference>
<name>A0A383VE63_TETOB</name>
<dbReference type="GO" id="GO:0005634">
    <property type="term" value="C:nucleus"/>
    <property type="evidence" value="ECO:0007669"/>
    <property type="project" value="TreeGrafter"/>
</dbReference>
<evidence type="ECO:0000256" key="3">
    <source>
        <dbReference type="ARBA" id="ARBA00023235"/>
    </source>
</evidence>
<keyword evidence="10" id="KW-1185">Reference proteome</keyword>
<dbReference type="InterPro" id="IPR020097">
    <property type="entry name" value="PsdUridine_synth_TruA_a/b_dom"/>
</dbReference>
<feature type="compositionally biased region" description="Low complexity" evidence="7">
    <location>
        <begin position="290"/>
        <end position="312"/>
    </location>
</feature>
<organism evidence="9 10">
    <name type="scientific">Tetradesmus obliquus</name>
    <name type="common">Green alga</name>
    <name type="synonym">Acutodesmus obliquus</name>
    <dbReference type="NCBI Taxonomy" id="3088"/>
    <lineage>
        <taxon>Eukaryota</taxon>
        <taxon>Viridiplantae</taxon>
        <taxon>Chlorophyta</taxon>
        <taxon>core chlorophytes</taxon>
        <taxon>Chlorophyceae</taxon>
        <taxon>CS clade</taxon>
        <taxon>Sphaeropleales</taxon>
        <taxon>Scenedesmaceae</taxon>
        <taxon>Tetradesmus</taxon>
    </lineage>
</organism>
<feature type="binding site" evidence="5">
    <location>
        <position position="172"/>
    </location>
    <ligand>
        <name>substrate</name>
    </ligand>
</feature>
<dbReference type="InterPro" id="IPR020094">
    <property type="entry name" value="TruA/RsuA/RluB/E/F_N"/>
</dbReference>
<dbReference type="EMBL" id="FNXT01000271">
    <property type="protein sequence ID" value="SZX62944.1"/>
    <property type="molecule type" value="Genomic_DNA"/>
</dbReference>
<dbReference type="PANTHER" id="PTHR11142">
    <property type="entry name" value="PSEUDOURIDYLATE SYNTHASE"/>
    <property type="match status" value="1"/>
</dbReference>
<dbReference type="Gene3D" id="3.30.70.660">
    <property type="entry name" value="Pseudouridine synthase I, catalytic domain, C-terminal subdomain"/>
    <property type="match status" value="1"/>
</dbReference>
<dbReference type="GO" id="GO:0009982">
    <property type="term" value="F:pseudouridine synthase activity"/>
    <property type="evidence" value="ECO:0007669"/>
    <property type="project" value="InterPro"/>
</dbReference>
<dbReference type="STRING" id="3088.A0A383VE63"/>
<dbReference type="CDD" id="cd02568">
    <property type="entry name" value="PseudoU_synth_PUS1_PUS2"/>
    <property type="match status" value="1"/>
</dbReference>
<protein>
    <recommendedName>
        <fullName evidence="8">Pseudouridine synthase I TruA alpha/beta domain-containing protein</fullName>
    </recommendedName>
</protein>
<dbReference type="Proteomes" id="UP000256970">
    <property type="component" value="Unassembled WGS sequence"/>
</dbReference>
<feature type="coiled-coil region" evidence="6">
    <location>
        <begin position="537"/>
        <end position="576"/>
    </location>
</feature>
<dbReference type="GO" id="GO:1990481">
    <property type="term" value="P:mRNA pseudouridine synthesis"/>
    <property type="evidence" value="ECO:0007669"/>
    <property type="project" value="TreeGrafter"/>
</dbReference>
<evidence type="ECO:0000256" key="1">
    <source>
        <dbReference type="ARBA" id="ARBA00009375"/>
    </source>
</evidence>
<accession>A0A383VE63</accession>
<dbReference type="AlphaFoldDB" id="A0A383VE63"/>
<feature type="active site" description="Nucleophile" evidence="4">
    <location>
        <position position="107"/>
    </location>
</feature>
<dbReference type="InterPro" id="IPR041708">
    <property type="entry name" value="PUS1/PUS2-like"/>
</dbReference>
<evidence type="ECO:0000313" key="10">
    <source>
        <dbReference type="Proteomes" id="UP000256970"/>
    </source>
</evidence>
<dbReference type="InterPro" id="IPR001406">
    <property type="entry name" value="PsdUridine_synth_TruA"/>
</dbReference>
<dbReference type="Gene3D" id="3.30.70.580">
    <property type="entry name" value="Pseudouridine synthase I, catalytic domain, N-terminal subdomain"/>
    <property type="match status" value="1"/>
</dbReference>
<comment type="similarity">
    <text evidence="1">Belongs to the tRNA pseudouridine synthase TruA family.</text>
</comment>
<evidence type="ECO:0000256" key="7">
    <source>
        <dbReference type="SAM" id="MobiDB-lite"/>
    </source>
</evidence>
<reference evidence="9 10" key="1">
    <citation type="submission" date="2016-10" db="EMBL/GenBank/DDBJ databases">
        <authorList>
            <person name="Cai Z."/>
        </authorList>
    </citation>
    <scope>NUCLEOTIDE SEQUENCE [LARGE SCALE GENOMIC DNA]</scope>
</reference>
<evidence type="ECO:0000313" key="9">
    <source>
        <dbReference type="EMBL" id="SZX62944.1"/>
    </source>
</evidence>
<dbReference type="InterPro" id="IPR020103">
    <property type="entry name" value="PsdUridine_synth_cat_dom_sf"/>
</dbReference>
<proteinExistence type="inferred from homology"/>
<feature type="compositionally biased region" description="Acidic residues" evidence="7">
    <location>
        <begin position="313"/>
        <end position="323"/>
    </location>
</feature>
<evidence type="ECO:0000256" key="5">
    <source>
        <dbReference type="PIRSR" id="PIRSR641708-2"/>
    </source>
</evidence>
<feature type="domain" description="Pseudouridine synthase I TruA alpha/beta" evidence="8">
    <location>
        <begin position="394"/>
        <end position="455"/>
    </location>
</feature>
<feature type="region of interest" description="Disordered" evidence="7">
    <location>
        <begin position="290"/>
        <end position="323"/>
    </location>
</feature>
<sequence length="597" mass="63576">MSAAGDTLGATAADPAAAASQPAAAAAAGPAVDAAAEPAAKKVKRNVALHVGYVGTAYTGLQANRELPHLATIEGVLEKAILAAGMITEANFGDFRRTKWTRSSRTDKGVHSLCTVIGLRILMDDTTYHEDPEGICYARAINQHLPEDVRVFCVQRTNKSFNARRWCGSRTYEYYLPAAVLGLDSADGSSAADQARLALLRDVLGCFVGYRAFQNYAGNRRQYVGQKAKAARRRQKREEREAAEAAAAAGDADAEAEGDSTAAADETVTAAAGNGVSIADSSTSASISTSADASSVDVSGAATATGSSTAADTDGDEGGGMDPEEVAQYAAASAVDYEYSGEGPVAPELYFRQQVRFLAEPDPDDPVVKSHYRMMRSFTADDPRPLVPGGVPCLRLEVCGDSFMLHQIRHMVGAAVAVVRGVMPRELIELSLSAPGRVTLPRAPPHTLLLSGSQFSPFPTGWGHDTPLVARWTGERLRMRDDAQAELQEFRQQVFDPALNNVLQHSDWDTWSRKLLPRYYYDPELVGPAVESHTVWFEQLKAKRAAAEVAKAAAAAEAAAAEAAALQEDRDRAAASEAAAKSRELEVAGSKRSCVIM</sequence>